<organism evidence="1 2">
    <name type="scientific">Paenibacillus aurantiacus</name>
    <dbReference type="NCBI Taxonomy" id="1936118"/>
    <lineage>
        <taxon>Bacteria</taxon>
        <taxon>Bacillati</taxon>
        <taxon>Bacillota</taxon>
        <taxon>Bacilli</taxon>
        <taxon>Bacillales</taxon>
        <taxon>Paenibacillaceae</taxon>
        <taxon>Paenibacillus</taxon>
    </lineage>
</organism>
<dbReference type="EMBL" id="JBHMDO010000010">
    <property type="protein sequence ID" value="MFB9325378.1"/>
    <property type="molecule type" value="Genomic_DNA"/>
</dbReference>
<proteinExistence type="predicted"/>
<sequence length="103" mass="11913">MPGNTHWTLEENAIIVGVIPEYRYLLHDLVAAKRDPARMLARKLLDADTSNMLWRRREATGRVKDEEDTIAQHIVHMEQIVAGVLAAERENEKPWFGLLPREQ</sequence>
<gene>
    <name evidence="1" type="ORF">ACFFSY_05515</name>
</gene>
<comment type="caution">
    <text evidence="1">The sequence shown here is derived from an EMBL/GenBank/DDBJ whole genome shotgun (WGS) entry which is preliminary data.</text>
</comment>
<keyword evidence="2" id="KW-1185">Reference proteome</keyword>
<reference evidence="1 2" key="1">
    <citation type="submission" date="2024-09" db="EMBL/GenBank/DDBJ databases">
        <authorList>
            <person name="Sun Q."/>
            <person name="Mori K."/>
        </authorList>
    </citation>
    <scope>NUCLEOTIDE SEQUENCE [LARGE SCALE GENOMIC DNA]</scope>
    <source>
        <strain evidence="1 2">TISTR 2452</strain>
    </source>
</reference>
<evidence type="ECO:0000313" key="1">
    <source>
        <dbReference type="EMBL" id="MFB9325378.1"/>
    </source>
</evidence>
<evidence type="ECO:0000313" key="2">
    <source>
        <dbReference type="Proteomes" id="UP001589747"/>
    </source>
</evidence>
<dbReference type="Proteomes" id="UP001589747">
    <property type="component" value="Unassembled WGS sequence"/>
</dbReference>
<accession>A0ABV5KLZ8</accession>
<protein>
    <submittedName>
        <fullName evidence="1">Uncharacterized protein</fullName>
    </submittedName>
</protein>
<name>A0ABV5KLZ8_9BACL</name>
<dbReference type="RefSeq" id="WP_377491087.1">
    <property type="nucleotide sequence ID" value="NZ_JBHMDO010000010.1"/>
</dbReference>